<evidence type="ECO:0000313" key="1">
    <source>
        <dbReference type="EMBL" id="TFK76996.1"/>
    </source>
</evidence>
<evidence type="ECO:0000313" key="2">
    <source>
        <dbReference type="Proteomes" id="UP000308600"/>
    </source>
</evidence>
<gene>
    <name evidence="1" type="ORF">BDN72DRAFT_754734</name>
</gene>
<protein>
    <submittedName>
        <fullName evidence="1">Uncharacterized protein</fullName>
    </submittedName>
</protein>
<sequence>MYRCLSDATFTSQLLDVLAPESPARSIRMLKLAHELGCRLNLSIHECLCYQLSLLGDWQRVLHVVSLAQKHIGRTSTRLLNWRARALFEMRHFVLLQGILEEFREAGVRPTDRTYKLLLAGSLRNRDLAQTKLCIQKMQDAGFPIDASVHANIARHHRALGADPHVQSRALDALISAPASVATVIVNGLIQLQLDAHDIDAASHLLSYFDQRTTGFLKPLLQVNRQATLPHPSSALPPIRRYDLLPNTITFNMFLNVMVLRADLSDARTILQKMIDFGIPPTPDTIAALVAVHLACDEEGMAVRLVTEMGDRKRLGSIFRHNQLASHCDPILSVAIDGLRPTVSIYNALLKGLLRRYGLSAMETVFRAMNANDLQPNAFTLHIILRHLSDAKFATPGTMLRLIRKVSSHTSPPGLKHFYLAMRRILQQEKYKVLGVGWKAHYLGSNLEGKPSTSRGLTTDGDFDPLASLLPARPSSARSLTRSINQSLHARGIKVDGAFLSLRMQYEGVIRSDMETAQALFDTLLRRGIHPNEYHYSALMEGYAQSRDMQAATNVMKAAESFGIRPSVVLYTILIVGFARQGDPDSSLRTFQQMIAAGVQPDVPSIDAVASAFFAVGAFAIARRILITLWPYIAPFPDELRGAPLLALVQQFRPLHPLNKPTPILSKQERIMLHLRLQTLASSWEKVLKASSRS</sequence>
<dbReference type="Proteomes" id="UP000308600">
    <property type="component" value="Unassembled WGS sequence"/>
</dbReference>
<organism evidence="1 2">
    <name type="scientific">Pluteus cervinus</name>
    <dbReference type="NCBI Taxonomy" id="181527"/>
    <lineage>
        <taxon>Eukaryota</taxon>
        <taxon>Fungi</taxon>
        <taxon>Dikarya</taxon>
        <taxon>Basidiomycota</taxon>
        <taxon>Agaricomycotina</taxon>
        <taxon>Agaricomycetes</taxon>
        <taxon>Agaricomycetidae</taxon>
        <taxon>Agaricales</taxon>
        <taxon>Pluteineae</taxon>
        <taxon>Pluteaceae</taxon>
        <taxon>Pluteus</taxon>
    </lineage>
</organism>
<proteinExistence type="predicted"/>
<accession>A0ACD3BH77</accession>
<keyword evidence="2" id="KW-1185">Reference proteome</keyword>
<name>A0ACD3BH77_9AGAR</name>
<dbReference type="EMBL" id="ML208259">
    <property type="protein sequence ID" value="TFK76996.1"/>
    <property type="molecule type" value="Genomic_DNA"/>
</dbReference>
<reference evidence="1 2" key="1">
    <citation type="journal article" date="2019" name="Nat. Ecol. Evol.">
        <title>Megaphylogeny resolves global patterns of mushroom evolution.</title>
        <authorList>
            <person name="Varga T."/>
            <person name="Krizsan K."/>
            <person name="Foldi C."/>
            <person name="Dima B."/>
            <person name="Sanchez-Garcia M."/>
            <person name="Sanchez-Ramirez S."/>
            <person name="Szollosi G.J."/>
            <person name="Szarkandi J.G."/>
            <person name="Papp V."/>
            <person name="Albert L."/>
            <person name="Andreopoulos W."/>
            <person name="Angelini C."/>
            <person name="Antonin V."/>
            <person name="Barry K.W."/>
            <person name="Bougher N.L."/>
            <person name="Buchanan P."/>
            <person name="Buyck B."/>
            <person name="Bense V."/>
            <person name="Catcheside P."/>
            <person name="Chovatia M."/>
            <person name="Cooper J."/>
            <person name="Damon W."/>
            <person name="Desjardin D."/>
            <person name="Finy P."/>
            <person name="Geml J."/>
            <person name="Haridas S."/>
            <person name="Hughes K."/>
            <person name="Justo A."/>
            <person name="Karasinski D."/>
            <person name="Kautmanova I."/>
            <person name="Kiss B."/>
            <person name="Kocsube S."/>
            <person name="Kotiranta H."/>
            <person name="LaButti K.M."/>
            <person name="Lechner B.E."/>
            <person name="Liimatainen K."/>
            <person name="Lipzen A."/>
            <person name="Lukacs Z."/>
            <person name="Mihaltcheva S."/>
            <person name="Morgado L.N."/>
            <person name="Niskanen T."/>
            <person name="Noordeloos M.E."/>
            <person name="Ohm R.A."/>
            <person name="Ortiz-Santana B."/>
            <person name="Ovrebo C."/>
            <person name="Racz N."/>
            <person name="Riley R."/>
            <person name="Savchenko A."/>
            <person name="Shiryaev A."/>
            <person name="Soop K."/>
            <person name="Spirin V."/>
            <person name="Szebenyi C."/>
            <person name="Tomsovsky M."/>
            <person name="Tulloss R.E."/>
            <person name="Uehling J."/>
            <person name="Grigoriev I.V."/>
            <person name="Vagvolgyi C."/>
            <person name="Papp T."/>
            <person name="Martin F.M."/>
            <person name="Miettinen O."/>
            <person name="Hibbett D.S."/>
            <person name="Nagy L.G."/>
        </authorList>
    </citation>
    <scope>NUCLEOTIDE SEQUENCE [LARGE SCALE GENOMIC DNA]</scope>
    <source>
        <strain evidence="1 2">NL-1719</strain>
    </source>
</reference>